<reference evidence="1" key="1">
    <citation type="journal article" date="2023" name="Mol. Phylogenet. Evol.">
        <title>Genome-scale phylogeny and comparative genomics of the fungal order Sordariales.</title>
        <authorList>
            <person name="Hensen N."/>
            <person name="Bonometti L."/>
            <person name="Westerberg I."/>
            <person name="Brannstrom I.O."/>
            <person name="Guillou S."/>
            <person name="Cros-Aarteil S."/>
            <person name="Calhoun S."/>
            <person name="Haridas S."/>
            <person name="Kuo A."/>
            <person name="Mondo S."/>
            <person name="Pangilinan J."/>
            <person name="Riley R."/>
            <person name="LaButti K."/>
            <person name="Andreopoulos B."/>
            <person name="Lipzen A."/>
            <person name="Chen C."/>
            <person name="Yan M."/>
            <person name="Daum C."/>
            <person name="Ng V."/>
            <person name="Clum A."/>
            <person name="Steindorff A."/>
            <person name="Ohm R.A."/>
            <person name="Martin F."/>
            <person name="Silar P."/>
            <person name="Natvig D.O."/>
            <person name="Lalanne C."/>
            <person name="Gautier V."/>
            <person name="Ament-Velasquez S.L."/>
            <person name="Kruys A."/>
            <person name="Hutchinson M.I."/>
            <person name="Powell A.J."/>
            <person name="Barry K."/>
            <person name="Miller A.N."/>
            <person name="Grigoriev I.V."/>
            <person name="Debuchy R."/>
            <person name="Gladieux P."/>
            <person name="Hiltunen Thoren M."/>
            <person name="Johannesson H."/>
        </authorList>
    </citation>
    <scope>NUCLEOTIDE SEQUENCE</scope>
    <source>
        <strain evidence="1">CBS 168.71</strain>
    </source>
</reference>
<dbReference type="RefSeq" id="XP_062664159.1">
    <property type="nucleotide sequence ID" value="XM_062802802.1"/>
</dbReference>
<comment type="caution">
    <text evidence="1">The sequence shown here is derived from an EMBL/GenBank/DDBJ whole genome shotgun (WGS) entry which is preliminary data.</text>
</comment>
<name>A0AAE0HQ60_9PEZI</name>
<dbReference type="EMBL" id="JAUEPN010000001">
    <property type="protein sequence ID" value="KAK3300645.1"/>
    <property type="molecule type" value="Genomic_DNA"/>
</dbReference>
<dbReference type="GeneID" id="87839750"/>
<evidence type="ECO:0000313" key="2">
    <source>
        <dbReference type="Proteomes" id="UP001278766"/>
    </source>
</evidence>
<evidence type="ECO:0008006" key="3">
    <source>
        <dbReference type="Google" id="ProtNLM"/>
    </source>
</evidence>
<gene>
    <name evidence="1" type="ORF">B0H64DRAFT_381381</name>
</gene>
<organism evidence="1 2">
    <name type="scientific">Chaetomium fimeti</name>
    <dbReference type="NCBI Taxonomy" id="1854472"/>
    <lineage>
        <taxon>Eukaryota</taxon>
        <taxon>Fungi</taxon>
        <taxon>Dikarya</taxon>
        <taxon>Ascomycota</taxon>
        <taxon>Pezizomycotina</taxon>
        <taxon>Sordariomycetes</taxon>
        <taxon>Sordariomycetidae</taxon>
        <taxon>Sordariales</taxon>
        <taxon>Chaetomiaceae</taxon>
        <taxon>Chaetomium</taxon>
    </lineage>
</organism>
<dbReference type="Proteomes" id="UP001278766">
    <property type="component" value="Unassembled WGS sequence"/>
</dbReference>
<protein>
    <recommendedName>
        <fullName evidence="3">Major facilitator superfamily (MFS) profile domain-containing protein</fullName>
    </recommendedName>
</protein>
<sequence>MDPSDEKAAATGVEHADLASRENDVTVQLAHDADDTVYSPWSPRMLRLYLVLSLSYLCGCLNGYDGSLMGGLNGMISYQKYFNM</sequence>
<evidence type="ECO:0000313" key="1">
    <source>
        <dbReference type="EMBL" id="KAK3300645.1"/>
    </source>
</evidence>
<keyword evidence="2" id="KW-1185">Reference proteome</keyword>
<proteinExistence type="predicted"/>
<accession>A0AAE0HQ60</accession>
<dbReference type="AlphaFoldDB" id="A0AAE0HQ60"/>
<reference evidence="1" key="2">
    <citation type="submission" date="2023-06" db="EMBL/GenBank/DDBJ databases">
        <authorList>
            <consortium name="Lawrence Berkeley National Laboratory"/>
            <person name="Haridas S."/>
            <person name="Hensen N."/>
            <person name="Bonometti L."/>
            <person name="Westerberg I."/>
            <person name="Brannstrom I.O."/>
            <person name="Guillou S."/>
            <person name="Cros-Aarteil S."/>
            <person name="Calhoun S."/>
            <person name="Kuo A."/>
            <person name="Mondo S."/>
            <person name="Pangilinan J."/>
            <person name="Riley R."/>
            <person name="Labutti K."/>
            <person name="Andreopoulos B."/>
            <person name="Lipzen A."/>
            <person name="Chen C."/>
            <person name="Yanf M."/>
            <person name="Daum C."/>
            <person name="Ng V."/>
            <person name="Clum A."/>
            <person name="Steindorff A."/>
            <person name="Ohm R."/>
            <person name="Martin F."/>
            <person name="Silar P."/>
            <person name="Natvig D."/>
            <person name="Lalanne C."/>
            <person name="Gautier V."/>
            <person name="Ament-Velasquez S.L."/>
            <person name="Kruys A."/>
            <person name="Hutchinson M.I."/>
            <person name="Powell A.J."/>
            <person name="Barry K."/>
            <person name="Miller A.N."/>
            <person name="Grigoriev I.V."/>
            <person name="Debuchy R."/>
            <person name="Gladieux P."/>
            <person name="Thoren M.H."/>
            <person name="Johannesson H."/>
        </authorList>
    </citation>
    <scope>NUCLEOTIDE SEQUENCE</scope>
    <source>
        <strain evidence="1">CBS 168.71</strain>
    </source>
</reference>